<evidence type="ECO:0000313" key="11">
    <source>
        <dbReference type="EMBL" id="CEL66556.1"/>
    </source>
</evidence>
<dbReference type="EMBL" id="FR823388">
    <property type="protein sequence ID" value="CBZ52579.1"/>
    <property type="molecule type" value="Genomic_DNA"/>
</dbReference>
<dbReference type="GeneID" id="13444738"/>
<evidence type="ECO:0000256" key="1">
    <source>
        <dbReference type="ARBA" id="ARBA00006336"/>
    </source>
</evidence>
<reference evidence="10" key="2">
    <citation type="submission" date="2011-03" db="EMBL/GenBank/DDBJ databases">
        <title>Comparative genomics and transcriptomics of Neospora caninum and Toxoplasma gondii.</title>
        <authorList>
            <person name="Reid A.J."/>
            <person name="Sohal A."/>
            <person name="Harris D."/>
            <person name="Quail M."/>
            <person name="Sanders M."/>
            <person name="Berriman M."/>
            <person name="Wastling J.M."/>
            <person name="Pain A."/>
        </authorList>
    </citation>
    <scope>NUCLEOTIDE SEQUENCE</scope>
    <source>
        <strain evidence="10">Liverpool</strain>
    </source>
</reference>
<sequence length="450" mass="47877">MAGPKPLCDGPTAGGDFGDDTGLPARTQCRSSAHAQTRAPDARAVPSKSDAARHSLPSLGNSTSVDDCAADASASDSAATDRTPRSSLDGTDPATADDEPRKLLQALTSSVSCLIVTDVQRDFCEGGALGGEGRVGMVHNINRLRCWRSAGTGHRFSGVPFEQLPTSLEAADVADELFDYVVVSRDWHPPNHLSFARNHGSNCNREACVCGDEQEESGDPEPGNAASDAVRSTGKHDGYGKTAGTQTRPANEQAPKMARKQESVNGRVLESEANGSGNSPVEGPATVSGSVSDDGRATKKSRLEQQPLGPNQVRRRRTGVVLDLWPVHCVQNMPGAELHPDLLPRASDVTVYKATDREFDSYSCFGHDQHKTPLESLLREWKVETVCVVGLCIDYCVKATALAAVQVPGVQTVSVLLDCSKAVDEEAIPDVRRELRGKGIIVCAAKEMLQ</sequence>
<reference evidence="12" key="3">
    <citation type="journal article" date="2012" name="PLoS Pathog.">
        <title>Comparative genomics of the apicomplexan parasites Toxoplasma gondii and Neospora caninum: Coccidia differing in host range and transmission strategy.</title>
        <authorList>
            <person name="Reid A.J."/>
            <person name="Vermont S.J."/>
            <person name="Cotton J.A."/>
            <person name="Harris D."/>
            <person name="Hill-Cawthorne G.A."/>
            <person name="Konen-Waisman S."/>
            <person name="Latham S.M."/>
            <person name="Mourier T."/>
            <person name="Norton R."/>
            <person name="Quail M.A."/>
            <person name="Sanders M."/>
            <person name="Shanmugam D."/>
            <person name="Sohal A."/>
            <person name="Wasmuth J.D."/>
            <person name="Brunk B."/>
            <person name="Grigg M.E."/>
            <person name="Howard J.C."/>
            <person name="Parkinson J."/>
            <person name="Roos D.S."/>
            <person name="Trees A.J."/>
            <person name="Berriman M."/>
            <person name="Pain A."/>
            <person name="Wastling J.M."/>
        </authorList>
    </citation>
    <scope>NUCLEOTIDE SEQUENCE [LARGE SCALE GENOMIC DNA]</scope>
    <source>
        <strain evidence="12">Liverpool</strain>
    </source>
</reference>
<organism evidence="10 12">
    <name type="scientific">Neospora caninum (strain Liverpool)</name>
    <dbReference type="NCBI Taxonomy" id="572307"/>
    <lineage>
        <taxon>Eukaryota</taxon>
        <taxon>Sar</taxon>
        <taxon>Alveolata</taxon>
        <taxon>Apicomplexa</taxon>
        <taxon>Conoidasida</taxon>
        <taxon>Coccidia</taxon>
        <taxon>Eucoccidiorida</taxon>
        <taxon>Eimeriorina</taxon>
        <taxon>Sarcocystidae</taxon>
        <taxon>Neospora</taxon>
    </lineage>
</organism>
<gene>
    <name evidence="11" type="ORF">BN1204_023670</name>
    <name evidence="10" type="ORF">NCLIV_023670</name>
</gene>
<dbReference type="VEuPathDB" id="ToxoDB:NCLIV_023670"/>
<name>F0VFT5_NEOCL</name>
<evidence type="ECO:0000256" key="3">
    <source>
        <dbReference type="ARBA" id="ARBA00022723"/>
    </source>
</evidence>
<keyword evidence="4" id="KW-0378">Hydrolase</keyword>
<feature type="domain" description="Isochorismatase-like" evidence="9">
    <location>
        <begin position="324"/>
        <end position="436"/>
    </location>
</feature>
<dbReference type="InterPro" id="IPR000868">
    <property type="entry name" value="Isochorismatase-like_dom"/>
</dbReference>
<dbReference type="InterPro" id="IPR036380">
    <property type="entry name" value="Isochorismatase-like_sf"/>
</dbReference>
<keyword evidence="2" id="KW-0662">Pyridine nucleotide biosynthesis</keyword>
<dbReference type="PANTHER" id="PTHR11080">
    <property type="entry name" value="PYRAZINAMIDASE/NICOTINAMIDASE"/>
    <property type="match status" value="1"/>
</dbReference>
<keyword evidence="3" id="KW-0479">Metal-binding</keyword>
<dbReference type="GO" id="GO:0019363">
    <property type="term" value="P:pyridine nucleotide biosynthetic process"/>
    <property type="evidence" value="ECO:0007669"/>
    <property type="project" value="UniProtKB-KW"/>
</dbReference>
<dbReference type="SUPFAM" id="SSF52499">
    <property type="entry name" value="Isochorismatase-like hydrolases"/>
    <property type="match status" value="1"/>
</dbReference>
<evidence type="ECO:0000256" key="6">
    <source>
        <dbReference type="ARBA" id="ARBA00039017"/>
    </source>
</evidence>
<evidence type="ECO:0000256" key="8">
    <source>
        <dbReference type="SAM" id="MobiDB-lite"/>
    </source>
</evidence>
<dbReference type="OrthoDB" id="1739143at2759"/>
<reference evidence="10" key="1">
    <citation type="submission" date="2011-02" db="EMBL/GenBank/DDBJ databases">
        <authorList>
            <person name="Aslett M."/>
        </authorList>
    </citation>
    <scope>NUCLEOTIDE SEQUENCE</scope>
    <source>
        <strain evidence="10">Liverpool</strain>
    </source>
</reference>
<dbReference type="RefSeq" id="XP_003882611.1">
    <property type="nucleotide sequence ID" value="XM_003882562.1"/>
</dbReference>
<evidence type="ECO:0000256" key="4">
    <source>
        <dbReference type="ARBA" id="ARBA00022801"/>
    </source>
</evidence>
<evidence type="ECO:0000313" key="10">
    <source>
        <dbReference type="EMBL" id="CBZ52579.1"/>
    </source>
</evidence>
<dbReference type="Proteomes" id="UP000007494">
    <property type="component" value="Chromosome VIIa"/>
</dbReference>
<reference evidence="11" key="4">
    <citation type="journal article" date="2015" name="PLoS ONE">
        <title>Comprehensive Evaluation of Toxoplasma gondii VEG and Neospora caninum LIV Genomes with Tachyzoite Stage Transcriptome and Proteome Defines Novel Transcript Features.</title>
        <authorList>
            <person name="Ramaprasad A."/>
            <person name="Mourier T."/>
            <person name="Naeem R."/>
            <person name="Malas T.B."/>
            <person name="Moussa E."/>
            <person name="Panigrahi A."/>
            <person name="Vermont S.J."/>
            <person name="Otto T.D."/>
            <person name="Wastling J."/>
            <person name="Pain A."/>
        </authorList>
    </citation>
    <scope>NUCLEOTIDE SEQUENCE</scope>
    <source>
        <strain evidence="11">Liverpool</strain>
    </source>
</reference>
<dbReference type="OMA" id="MVHNINR"/>
<dbReference type="PANTHER" id="PTHR11080:SF2">
    <property type="entry name" value="LD05707P"/>
    <property type="match status" value="1"/>
</dbReference>
<comment type="pathway">
    <text evidence="5">Cofactor biosynthesis; nicotinate biosynthesis; nicotinate from nicotinamide: step 1/1.</text>
</comment>
<keyword evidence="12" id="KW-1185">Reference proteome</keyword>
<feature type="region of interest" description="Disordered" evidence="8">
    <location>
        <begin position="1"/>
        <end position="97"/>
    </location>
</feature>
<dbReference type="InterPro" id="IPR052347">
    <property type="entry name" value="Isochorismatase_Nicotinamidase"/>
</dbReference>
<evidence type="ECO:0000256" key="2">
    <source>
        <dbReference type="ARBA" id="ARBA00022642"/>
    </source>
</evidence>
<dbReference type="Gene3D" id="3.40.50.850">
    <property type="entry name" value="Isochorismatase-like"/>
    <property type="match status" value="1"/>
</dbReference>
<dbReference type="GO" id="GO:0008936">
    <property type="term" value="F:nicotinamidase activity"/>
    <property type="evidence" value="ECO:0007669"/>
    <property type="project" value="UniProtKB-EC"/>
</dbReference>
<dbReference type="InParanoid" id="F0VFT5"/>
<dbReference type="eggNOG" id="KOG4003">
    <property type="taxonomic scope" value="Eukaryota"/>
</dbReference>
<evidence type="ECO:0000256" key="7">
    <source>
        <dbReference type="ARBA" id="ARBA00043224"/>
    </source>
</evidence>
<dbReference type="Pfam" id="PF00857">
    <property type="entry name" value="Isochorismatase"/>
    <property type="match status" value="1"/>
</dbReference>
<evidence type="ECO:0000259" key="9">
    <source>
        <dbReference type="Pfam" id="PF00857"/>
    </source>
</evidence>
<feature type="compositionally biased region" description="Low complexity" evidence="8">
    <location>
        <begin position="62"/>
        <end position="81"/>
    </location>
</feature>
<proteinExistence type="inferred from homology"/>
<accession>F0VFT5</accession>
<dbReference type="AlphaFoldDB" id="F0VFT5"/>
<dbReference type="EC" id="3.5.1.19" evidence="6"/>
<protein>
    <recommendedName>
        <fullName evidence="6">nicotinamidase</fullName>
        <ecNumber evidence="6">3.5.1.19</ecNumber>
    </recommendedName>
    <alternativeName>
        <fullName evidence="7">Nicotinamide deamidase</fullName>
    </alternativeName>
</protein>
<dbReference type="EMBL" id="LN714481">
    <property type="protein sequence ID" value="CEL66556.1"/>
    <property type="molecule type" value="Genomic_DNA"/>
</dbReference>
<dbReference type="GO" id="GO:0046872">
    <property type="term" value="F:metal ion binding"/>
    <property type="evidence" value="ECO:0007669"/>
    <property type="project" value="UniProtKB-KW"/>
</dbReference>
<feature type="compositionally biased region" description="Basic and acidic residues" evidence="8">
    <location>
        <begin position="293"/>
        <end position="303"/>
    </location>
</feature>
<comment type="similarity">
    <text evidence="1">Belongs to the isochorismatase family.</text>
</comment>
<evidence type="ECO:0000256" key="5">
    <source>
        <dbReference type="ARBA" id="ARBA00037900"/>
    </source>
</evidence>
<feature type="region of interest" description="Disordered" evidence="8">
    <location>
        <begin position="212"/>
        <end position="314"/>
    </location>
</feature>
<evidence type="ECO:0000313" key="12">
    <source>
        <dbReference type="Proteomes" id="UP000007494"/>
    </source>
</evidence>